<dbReference type="EMBL" id="CP144749">
    <property type="protein sequence ID" value="WVZ76049.1"/>
    <property type="molecule type" value="Genomic_DNA"/>
</dbReference>
<accession>A0AAQ3TKX3</accession>
<evidence type="ECO:0000313" key="1">
    <source>
        <dbReference type="EMBL" id="WVZ76049.1"/>
    </source>
</evidence>
<dbReference type="AlphaFoldDB" id="A0AAQ3TKX3"/>
<dbReference type="Proteomes" id="UP001341281">
    <property type="component" value="Chromosome 05"/>
</dbReference>
<sequence>MCLRKLEMATKIADFCSHALLALDVSHHENKSPAVHAPSSKLVTIDEASAVPDAVSSHHQAPEGRSTSFEELFGSECGVESESKDSIPDI</sequence>
<organism evidence="1 2">
    <name type="scientific">Paspalum notatum var. saurae</name>
    <dbReference type="NCBI Taxonomy" id="547442"/>
    <lineage>
        <taxon>Eukaryota</taxon>
        <taxon>Viridiplantae</taxon>
        <taxon>Streptophyta</taxon>
        <taxon>Embryophyta</taxon>
        <taxon>Tracheophyta</taxon>
        <taxon>Spermatophyta</taxon>
        <taxon>Magnoliopsida</taxon>
        <taxon>Liliopsida</taxon>
        <taxon>Poales</taxon>
        <taxon>Poaceae</taxon>
        <taxon>PACMAD clade</taxon>
        <taxon>Panicoideae</taxon>
        <taxon>Andropogonodae</taxon>
        <taxon>Paspaleae</taxon>
        <taxon>Paspalinae</taxon>
        <taxon>Paspalum</taxon>
    </lineage>
</organism>
<protein>
    <submittedName>
        <fullName evidence="1">Uncharacterized protein</fullName>
    </submittedName>
</protein>
<evidence type="ECO:0000313" key="2">
    <source>
        <dbReference type="Proteomes" id="UP001341281"/>
    </source>
</evidence>
<feature type="non-terminal residue" evidence="1">
    <location>
        <position position="90"/>
    </location>
</feature>
<reference evidence="1 2" key="1">
    <citation type="submission" date="2024-02" db="EMBL/GenBank/DDBJ databases">
        <title>High-quality chromosome-scale genome assembly of Pensacola bahiagrass (Paspalum notatum Flugge var. saurae).</title>
        <authorList>
            <person name="Vega J.M."/>
            <person name="Podio M."/>
            <person name="Orjuela J."/>
            <person name="Siena L.A."/>
            <person name="Pessino S.C."/>
            <person name="Combes M.C."/>
            <person name="Mariac C."/>
            <person name="Albertini E."/>
            <person name="Pupilli F."/>
            <person name="Ortiz J.P.A."/>
            <person name="Leblanc O."/>
        </authorList>
    </citation>
    <scope>NUCLEOTIDE SEQUENCE [LARGE SCALE GENOMIC DNA]</scope>
    <source>
        <strain evidence="1">R1</strain>
        <tissue evidence="1">Leaf</tissue>
    </source>
</reference>
<name>A0AAQ3TKX3_PASNO</name>
<gene>
    <name evidence="1" type="ORF">U9M48_024051</name>
</gene>
<keyword evidence="2" id="KW-1185">Reference proteome</keyword>
<proteinExistence type="predicted"/>